<proteinExistence type="predicted"/>
<gene>
    <name evidence="2" type="ORF">IB75_10845</name>
</gene>
<name>A0A0E2Z0D8_9GAMM</name>
<accession>A0A0E2Z0D8</accession>
<protein>
    <recommendedName>
        <fullName evidence="1">DUF7948 domain-containing protein</fullName>
    </recommendedName>
</protein>
<evidence type="ECO:0000259" key="1">
    <source>
        <dbReference type="Pfam" id="PF25778"/>
    </source>
</evidence>
<organism evidence="2 3">
    <name type="scientific">Nitrosococcus oceani C-27</name>
    <dbReference type="NCBI Taxonomy" id="314279"/>
    <lineage>
        <taxon>Bacteria</taxon>
        <taxon>Pseudomonadati</taxon>
        <taxon>Pseudomonadota</taxon>
        <taxon>Gammaproteobacteria</taxon>
        <taxon>Chromatiales</taxon>
        <taxon>Chromatiaceae</taxon>
        <taxon>Nitrosococcus</taxon>
    </lineage>
</organism>
<comment type="caution">
    <text evidence="2">The sequence shown here is derived from an EMBL/GenBank/DDBJ whole genome shotgun (WGS) entry which is preliminary data.</text>
</comment>
<sequence>MAVVWLGSATAAPLGGLPASGLVEQPAENMPPALKGASVASTYGRTPLSFEPNQGQTDSVVKFLSRGSGYQLFLTATEAVLALHRFSPESPDKNVENSNSVLLRMQLVGANTAPRISGLESLPGKINYFRGKALFGR</sequence>
<feature type="domain" description="DUF7948" evidence="1">
    <location>
        <begin position="50"/>
        <end position="132"/>
    </location>
</feature>
<dbReference type="EMBL" id="JPGN01000063">
    <property type="protein sequence ID" value="KFI19098.1"/>
    <property type="molecule type" value="Genomic_DNA"/>
</dbReference>
<evidence type="ECO:0000313" key="3">
    <source>
        <dbReference type="Proteomes" id="UP000028839"/>
    </source>
</evidence>
<dbReference type="Proteomes" id="UP000028839">
    <property type="component" value="Unassembled WGS sequence"/>
</dbReference>
<dbReference type="OrthoDB" id="5555650at2"/>
<dbReference type="Pfam" id="PF25778">
    <property type="entry name" value="DUF7948"/>
    <property type="match status" value="1"/>
</dbReference>
<dbReference type="InterPro" id="IPR057708">
    <property type="entry name" value="DUF7948"/>
</dbReference>
<evidence type="ECO:0000313" key="2">
    <source>
        <dbReference type="EMBL" id="KFI19098.1"/>
    </source>
</evidence>
<dbReference type="AlphaFoldDB" id="A0A0E2Z0D8"/>
<dbReference type="HOGENOM" id="CLU_1863068_0_0_6"/>
<reference evidence="2 3" key="1">
    <citation type="submission" date="2014-07" db="EMBL/GenBank/DDBJ databases">
        <title>Comparative analysis of Nitrosococcus oceani genome inventories of strains from Pacific and Atlantic gyres.</title>
        <authorList>
            <person name="Lim C.K."/>
            <person name="Wang L."/>
            <person name="Sayavedra-Soto L.A."/>
            <person name="Klotz M.G."/>
        </authorList>
    </citation>
    <scope>NUCLEOTIDE SEQUENCE [LARGE SCALE GENOMIC DNA]</scope>
    <source>
        <strain evidence="2 3">C-27</strain>
    </source>
</reference>